<dbReference type="InterPro" id="IPR012337">
    <property type="entry name" value="RNaseH-like_sf"/>
</dbReference>
<dbReference type="Pfam" id="PF00665">
    <property type="entry name" value="rve"/>
    <property type="match status" value="1"/>
</dbReference>
<comment type="caution">
    <text evidence="2">The sequence shown here is derived from an EMBL/GenBank/DDBJ whole genome shotgun (WGS) entry which is preliminary data.</text>
</comment>
<evidence type="ECO:0000313" key="3">
    <source>
        <dbReference type="Proteomes" id="UP000887013"/>
    </source>
</evidence>
<dbReference type="PANTHER" id="PTHR37984:SF5">
    <property type="entry name" value="PROTEIN NYNRIN-LIKE"/>
    <property type="match status" value="1"/>
</dbReference>
<dbReference type="GO" id="GO:0015074">
    <property type="term" value="P:DNA integration"/>
    <property type="evidence" value="ECO:0007669"/>
    <property type="project" value="InterPro"/>
</dbReference>
<dbReference type="EMBL" id="BMAW01058011">
    <property type="protein sequence ID" value="GFT14020.1"/>
    <property type="molecule type" value="Genomic_DNA"/>
</dbReference>
<reference evidence="2" key="1">
    <citation type="submission" date="2020-08" db="EMBL/GenBank/DDBJ databases">
        <title>Multicomponent nature underlies the extraordinary mechanical properties of spider dragline silk.</title>
        <authorList>
            <person name="Kono N."/>
            <person name="Nakamura H."/>
            <person name="Mori M."/>
            <person name="Yoshida Y."/>
            <person name="Ohtoshi R."/>
            <person name="Malay A.D."/>
            <person name="Moran D.A.P."/>
            <person name="Tomita M."/>
            <person name="Numata K."/>
            <person name="Arakawa K."/>
        </authorList>
    </citation>
    <scope>NUCLEOTIDE SEQUENCE</scope>
</reference>
<dbReference type="AlphaFoldDB" id="A0A8X6NGP3"/>
<feature type="domain" description="Integrase catalytic" evidence="1">
    <location>
        <begin position="28"/>
        <end position="167"/>
    </location>
</feature>
<protein>
    <recommendedName>
        <fullName evidence="1">Integrase catalytic domain-containing protein</fullName>
    </recommendedName>
</protein>
<dbReference type="Proteomes" id="UP000887013">
    <property type="component" value="Unassembled WGS sequence"/>
</dbReference>
<evidence type="ECO:0000313" key="2">
    <source>
        <dbReference type="EMBL" id="GFT14020.1"/>
    </source>
</evidence>
<dbReference type="InterPro" id="IPR050951">
    <property type="entry name" value="Retrovirus_Pol_polyprotein"/>
</dbReference>
<name>A0A8X6NGP3_NEPPI</name>
<evidence type="ECO:0000259" key="1">
    <source>
        <dbReference type="PROSITE" id="PS50994"/>
    </source>
</evidence>
<sequence>MRKDIKSKVRSPYQQAKVTWLTKSPIGTFALPDARFAHIHIDFISRFPPSEGNQYCLIIIDRFSRWPEVIPTPVMTAETRALMHGWISRFGCQVTITTDQSTHIQSNLFRELTRMLGCNKIRTTAYHPQANGIIERLHRHLKSALKAHNQNKWTEMLPIVLSAQGGH</sequence>
<dbReference type="OrthoDB" id="775972at2759"/>
<dbReference type="Gene3D" id="3.30.420.10">
    <property type="entry name" value="Ribonuclease H-like superfamily/Ribonuclease H"/>
    <property type="match status" value="1"/>
</dbReference>
<dbReference type="InterPro" id="IPR001584">
    <property type="entry name" value="Integrase_cat-core"/>
</dbReference>
<accession>A0A8X6NGP3</accession>
<dbReference type="InterPro" id="IPR036397">
    <property type="entry name" value="RNaseH_sf"/>
</dbReference>
<dbReference type="PANTHER" id="PTHR37984">
    <property type="entry name" value="PROTEIN CBG26694"/>
    <property type="match status" value="1"/>
</dbReference>
<dbReference type="SUPFAM" id="SSF53098">
    <property type="entry name" value="Ribonuclease H-like"/>
    <property type="match status" value="1"/>
</dbReference>
<gene>
    <name evidence="2" type="primary">gag-pol</name>
    <name evidence="2" type="ORF">NPIL_579461</name>
</gene>
<keyword evidence="3" id="KW-1185">Reference proteome</keyword>
<proteinExistence type="predicted"/>
<organism evidence="2 3">
    <name type="scientific">Nephila pilipes</name>
    <name type="common">Giant wood spider</name>
    <name type="synonym">Nephila maculata</name>
    <dbReference type="NCBI Taxonomy" id="299642"/>
    <lineage>
        <taxon>Eukaryota</taxon>
        <taxon>Metazoa</taxon>
        <taxon>Ecdysozoa</taxon>
        <taxon>Arthropoda</taxon>
        <taxon>Chelicerata</taxon>
        <taxon>Arachnida</taxon>
        <taxon>Araneae</taxon>
        <taxon>Araneomorphae</taxon>
        <taxon>Entelegynae</taxon>
        <taxon>Araneoidea</taxon>
        <taxon>Nephilidae</taxon>
        <taxon>Nephila</taxon>
    </lineage>
</organism>
<dbReference type="PROSITE" id="PS50994">
    <property type="entry name" value="INTEGRASE"/>
    <property type="match status" value="1"/>
</dbReference>
<dbReference type="GO" id="GO:0003676">
    <property type="term" value="F:nucleic acid binding"/>
    <property type="evidence" value="ECO:0007669"/>
    <property type="project" value="InterPro"/>
</dbReference>